<dbReference type="InterPro" id="IPR002686">
    <property type="entry name" value="Transposase_17"/>
</dbReference>
<reference evidence="2" key="1">
    <citation type="submission" date="2019-11" db="EMBL/GenBank/DDBJ databases">
        <title>Microbial mats filling the niche in hypersaline microbial mats.</title>
        <authorList>
            <person name="Wong H.L."/>
            <person name="Macleod F.I."/>
            <person name="White R.A. III"/>
            <person name="Burns B.P."/>
        </authorList>
    </citation>
    <scope>NUCLEOTIDE SEQUENCE</scope>
    <source>
        <strain evidence="2">Bin_327</strain>
    </source>
</reference>
<dbReference type="PANTHER" id="PTHR36966:SF1">
    <property type="entry name" value="REP-ASSOCIATED TYROSINE TRANSPOSASE"/>
    <property type="match status" value="1"/>
</dbReference>
<dbReference type="SUPFAM" id="SSF143422">
    <property type="entry name" value="Transposase IS200-like"/>
    <property type="match status" value="1"/>
</dbReference>
<dbReference type="GO" id="GO:0004803">
    <property type="term" value="F:transposase activity"/>
    <property type="evidence" value="ECO:0007669"/>
    <property type="project" value="InterPro"/>
</dbReference>
<feature type="domain" description="Transposase IS200-like" evidence="1">
    <location>
        <begin position="22"/>
        <end position="139"/>
    </location>
</feature>
<dbReference type="AlphaFoldDB" id="A0A9D5K7T9"/>
<protein>
    <recommendedName>
        <fullName evidence="1">Transposase IS200-like domain-containing protein</fullName>
    </recommendedName>
</protein>
<name>A0A9D5K7T9_UNCW3</name>
<dbReference type="SMART" id="SM01321">
    <property type="entry name" value="Y1_Tnp"/>
    <property type="match status" value="1"/>
</dbReference>
<dbReference type="EMBL" id="WJKJ01000053">
    <property type="protein sequence ID" value="MBD3363918.1"/>
    <property type="molecule type" value="Genomic_DNA"/>
</dbReference>
<evidence type="ECO:0000259" key="1">
    <source>
        <dbReference type="SMART" id="SM01321"/>
    </source>
</evidence>
<dbReference type="NCBIfam" id="NF047646">
    <property type="entry name" value="REP_Tyr_transpos"/>
    <property type="match status" value="1"/>
</dbReference>
<proteinExistence type="predicted"/>
<organism evidence="2 3">
    <name type="scientific">candidate division WOR-3 bacterium</name>
    <dbReference type="NCBI Taxonomy" id="2052148"/>
    <lineage>
        <taxon>Bacteria</taxon>
        <taxon>Bacteria division WOR-3</taxon>
    </lineage>
</organism>
<dbReference type="Pfam" id="PF01797">
    <property type="entry name" value="Y1_Tnp"/>
    <property type="match status" value="1"/>
</dbReference>
<dbReference type="GO" id="GO:0006313">
    <property type="term" value="P:DNA transposition"/>
    <property type="evidence" value="ECO:0007669"/>
    <property type="project" value="InterPro"/>
</dbReference>
<dbReference type="InterPro" id="IPR036515">
    <property type="entry name" value="Transposase_17_sf"/>
</dbReference>
<sequence>MKRPSAKPAKGSYRRRLPHIQREGKAVFITFSTYKRWTLPESVRRLVIRHCLHEHEKKYFLHGVVVMPDHVHMIITPLSDDEGGTYGLAEIMQRIKGASARSINKALGREGKVWQKESFDRILRSHEYAEAKVEYLCQNPVRKGLVKKTDDYKWLWRAWVEGENKK</sequence>
<comment type="caution">
    <text evidence="2">The sequence shown here is derived from an EMBL/GenBank/DDBJ whole genome shotgun (WGS) entry which is preliminary data.</text>
</comment>
<dbReference type="PANTHER" id="PTHR36966">
    <property type="entry name" value="REP-ASSOCIATED TYROSINE TRANSPOSASE"/>
    <property type="match status" value="1"/>
</dbReference>
<evidence type="ECO:0000313" key="2">
    <source>
        <dbReference type="EMBL" id="MBD3363918.1"/>
    </source>
</evidence>
<gene>
    <name evidence="2" type="ORF">GF359_01755</name>
</gene>
<accession>A0A9D5K7T9</accession>
<dbReference type="InterPro" id="IPR052715">
    <property type="entry name" value="RAYT_transposase"/>
</dbReference>
<dbReference type="GO" id="GO:0043565">
    <property type="term" value="F:sequence-specific DNA binding"/>
    <property type="evidence" value="ECO:0007669"/>
    <property type="project" value="TreeGrafter"/>
</dbReference>
<dbReference type="Gene3D" id="3.30.70.1290">
    <property type="entry name" value="Transposase IS200-like"/>
    <property type="match status" value="1"/>
</dbReference>
<evidence type="ECO:0000313" key="3">
    <source>
        <dbReference type="Proteomes" id="UP000630660"/>
    </source>
</evidence>
<dbReference type="Proteomes" id="UP000630660">
    <property type="component" value="Unassembled WGS sequence"/>
</dbReference>